<comment type="caution">
    <text evidence="1">The sequence shown here is derived from an EMBL/GenBank/DDBJ whole genome shotgun (WGS) entry which is preliminary data.</text>
</comment>
<accession>A0ACB0JZW7</accession>
<evidence type="ECO:0000313" key="2">
    <source>
        <dbReference type="Proteomes" id="UP001177021"/>
    </source>
</evidence>
<name>A0ACB0JZW7_TRIPR</name>
<reference evidence="1" key="1">
    <citation type="submission" date="2023-10" db="EMBL/GenBank/DDBJ databases">
        <authorList>
            <person name="Rodriguez Cubillos JULIANA M."/>
            <person name="De Vega J."/>
        </authorList>
    </citation>
    <scope>NUCLEOTIDE SEQUENCE</scope>
</reference>
<evidence type="ECO:0000313" key="1">
    <source>
        <dbReference type="EMBL" id="CAJ2650441.1"/>
    </source>
</evidence>
<sequence length="129" mass="14730">MENRCRMRFFLEFVYCCATPRSIPDEDQERRLVPAPSTSTASTSVSSSYRYPKNQRKGALDWRPSLGSISEDIDVPVKSAVVSREVKKKKPVTRGGPTKVYHRSYSDDYYRSSSTPMIMPAFSPTPFMF</sequence>
<dbReference type="EMBL" id="CASHSV030000109">
    <property type="protein sequence ID" value="CAJ2650441.1"/>
    <property type="molecule type" value="Genomic_DNA"/>
</dbReference>
<proteinExistence type="predicted"/>
<protein>
    <submittedName>
        <fullName evidence="1">Uncharacterized protein</fullName>
    </submittedName>
</protein>
<dbReference type="Proteomes" id="UP001177021">
    <property type="component" value="Unassembled WGS sequence"/>
</dbReference>
<gene>
    <name evidence="1" type="ORF">MILVUS5_LOCUS18261</name>
</gene>
<keyword evidence="2" id="KW-1185">Reference proteome</keyword>
<organism evidence="1 2">
    <name type="scientific">Trifolium pratense</name>
    <name type="common">Red clover</name>
    <dbReference type="NCBI Taxonomy" id="57577"/>
    <lineage>
        <taxon>Eukaryota</taxon>
        <taxon>Viridiplantae</taxon>
        <taxon>Streptophyta</taxon>
        <taxon>Embryophyta</taxon>
        <taxon>Tracheophyta</taxon>
        <taxon>Spermatophyta</taxon>
        <taxon>Magnoliopsida</taxon>
        <taxon>eudicotyledons</taxon>
        <taxon>Gunneridae</taxon>
        <taxon>Pentapetalae</taxon>
        <taxon>rosids</taxon>
        <taxon>fabids</taxon>
        <taxon>Fabales</taxon>
        <taxon>Fabaceae</taxon>
        <taxon>Papilionoideae</taxon>
        <taxon>50 kb inversion clade</taxon>
        <taxon>NPAAA clade</taxon>
        <taxon>Hologalegina</taxon>
        <taxon>IRL clade</taxon>
        <taxon>Trifolieae</taxon>
        <taxon>Trifolium</taxon>
    </lineage>
</organism>